<dbReference type="EMBL" id="CP067393">
    <property type="protein sequence ID" value="QQP85187.1"/>
    <property type="molecule type" value="Genomic_DNA"/>
</dbReference>
<dbReference type="KEGG" id="eaz:JHT90_12465"/>
<name>A0A974NEZ1_9GAMM</name>
<keyword evidence="6 8" id="KW-1133">Transmembrane helix</keyword>
<dbReference type="RefSeq" id="WP_201091492.1">
    <property type="nucleotide sequence ID" value="NZ_CP067393.1"/>
</dbReference>
<evidence type="ECO:0000256" key="7">
    <source>
        <dbReference type="ARBA" id="ARBA00023136"/>
    </source>
</evidence>
<feature type="transmembrane region" description="Helical" evidence="8">
    <location>
        <begin position="217"/>
        <end position="240"/>
    </location>
</feature>
<keyword evidence="7 8" id="KW-0472">Membrane</keyword>
<dbReference type="Gene3D" id="1.20.1720.10">
    <property type="entry name" value="Multidrug resistance protein D"/>
    <property type="match status" value="1"/>
</dbReference>
<comment type="subcellular location">
    <subcellularLocation>
        <location evidence="8">Cell inner membrane</location>
        <topology evidence="8">Multi-pass membrane protein</topology>
    </subcellularLocation>
    <subcellularLocation>
        <location evidence="1">Cell membrane</location>
        <topology evidence="1">Multi-pass membrane protein</topology>
    </subcellularLocation>
</comment>
<feature type="transmembrane region" description="Helical" evidence="8">
    <location>
        <begin position="283"/>
        <end position="304"/>
    </location>
</feature>
<evidence type="ECO:0000313" key="10">
    <source>
        <dbReference type="EMBL" id="QQP85187.1"/>
    </source>
</evidence>
<dbReference type="InterPro" id="IPR004812">
    <property type="entry name" value="Efflux_drug-R_Bcr/CmlA"/>
</dbReference>
<dbReference type="SUPFAM" id="SSF103473">
    <property type="entry name" value="MFS general substrate transporter"/>
    <property type="match status" value="1"/>
</dbReference>
<evidence type="ECO:0000256" key="3">
    <source>
        <dbReference type="ARBA" id="ARBA00022448"/>
    </source>
</evidence>
<comment type="similarity">
    <text evidence="2 8">Belongs to the major facilitator superfamily. Bcr/CmlA family.</text>
</comment>
<evidence type="ECO:0000256" key="6">
    <source>
        <dbReference type="ARBA" id="ARBA00022989"/>
    </source>
</evidence>
<evidence type="ECO:0000259" key="9">
    <source>
        <dbReference type="PROSITE" id="PS50850"/>
    </source>
</evidence>
<feature type="transmembrane region" description="Helical" evidence="8">
    <location>
        <begin position="81"/>
        <end position="100"/>
    </location>
</feature>
<dbReference type="NCBIfam" id="NF008314">
    <property type="entry name" value="PRK11102.1"/>
    <property type="match status" value="1"/>
</dbReference>
<organism evidence="10 11">
    <name type="scientific">Entomomonas asaccharolytica</name>
    <dbReference type="NCBI Taxonomy" id="2785331"/>
    <lineage>
        <taxon>Bacteria</taxon>
        <taxon>Pseudomonadati</taxon>
        <taxon>Pseudomonadota</taxon>
        <taxon>Gammaproteobacteria</taxon>
        <taxon>Pseudomonadales</taxon>
        <taxon>Pseudomonadaceae</taxon>
        <taxon>Entomomonas</taxon>
    </lineage>
</organism>
<evidence type="ECO:0000256" key="4">
    <source>
        <dbReference type="ARBA" id="ARBA00022475"/>
    </source>
</evidence>
<dbReference type="AlphaFoldDB" id="A0A974NEZ1"/>
<feature type="transmembrane region" description="Helical" evidence="8">
    <location>
        <begin position="347"/>
        <end position="369"/>
    </location>
</feature>
<evidence type="ECO:0000256" key="2">
    <source>
        <dbReference type="ARBA" id="ARBA00006236"/>
    </source>
</evidence>
<keyword evidence="11" id="KW-1185">Reference proteome</keyword>
<keyword evidence="4" id="KW-1003">Cell membrane</keyword>
<dbReference type="GO" id="GO:0005886">
    <property type="term" value="C:plasma membrane"/>
    <property type="evidence" value="ECO:0007669"/>
    <property type="project" value="UniProtKB-SubCell"/>
</dbReference>
<evidence type="ECO:0000256" key="5">
    <source>
        <dbReference type="ARBA" id="ARBA00022692"/>
    </source>
</evidence>
<feature type="transmembrane region" description="Helical" evidence="8">
    <location>
        <begin position="310"/>
        <end position="335"/>
    </location>
</feature>
<dbReference type="InterPro" id="IPR011701">
    <property type="entry name" value="MFS"/>
</dbReference>
<dbReference type="CDD" id="cd17320">
    <property type="entry name" value="MFS_MdfA_MDR_like"/>
    <property type="match status" value="1"/>
</dbReference>
<feature type="transmembrane region" description="Helical" evidence="8">
    <location>
        <begin position="169"/>
        <end position="188"/>
    </location>
</feature>
<feature type="transmembrane region" description="Helical" evidence="8">
    <location>
        <begin position="106"/>
        <end position="127"/>
    </location>
</feature>
<feature type="transmembrane region" description="Helical" evidence="8">
    <location>
        <begin position="375"/>
        <end position="393"/>
    </location>
</feature>
<evidence type="ECO:0000313" key="11">
    <source>
        <dbReference type="Proteomes" id="UP000595278"/>
    </source>
</evidence>
<dbReference type="PANTHER" id="PTHR23502">
    <property type="entry name" value="MAJOR FACILITATOR SUPERFAMILY"/>
    <property type="match status" value="1"/>
</dbReference>
<feature type="transmembrane region" description="Helical" evidence="8">
    <location>
        <begin position="50"/>
        <end position="69"/>
    </location>
</feature>
<dbReference type="NCBIfam" id="TIGR00710">
    <property type="entry name" value="efflux_Bcr_CflA"/>
    <property type="match status" value="1"/>
</dbReference>
<dbReference type="InterPro" id="IPR036259">
    <property type="entry name" value="MFS_trans_sf"/>
</dbReference>
<keyword evidence="8" id="KW-0997">Cell inner membrane</keyword>
<dbReference type="PANTHER" id="PTHR23502:SF132">
    <property type="entry name" value="POLYAMINE TRANSPORTER 2-RELATED"/>
    <property type="match status" value="1"/>
</dbReference>
<proteinExistence type="inferred from homology"/>
<dbReference type="GO" id="GO:0042910">
    <property type="term" value="F:xenobiotic transmembrane transporter activity"/>
    <property type="evidence" value="ECO:0007669"/>
    <property type="project" value="InterPro"/>
</dbReference>
<feature type="transmembrane region" description="Helical" evidence="8">
    <location>
        <begin position="139"/>
        <end position="163"/>
    </location>
</feature>
<evidence type="ECO:0000256" key="1">
    <source>
        <dbReference type="ARBA" id="ARBA00004651"/>
    </source>
</evidence>
<keyword evidence="5 8" id="KW-0812">Transmembrane</keyword>
<keyword evidence="3 8" id="KW-0813">Transport</keyword>
<feature type="transmembrane region" description="Helical" evidence="8">
    <location>
        <begin position="12"/>
        <end position="30"/>
    </location>
</feature>
<gene>
    <name evidence="10" type="ORF">JHT90_12465</name>
</gene>
<accession>A0A974NEZ1</accession>
<reference evidence="10 11" key="1">
    <citation type="submission" date="2021-01" db="EMBL/GenBank/DDBJ databases">
        <title>Entomomonas sp. F2A isolated from a house cricket (Acheta domesticus).</title>
        <authorList>
            <person name="Spergser J."/>
            <person name="Busse H.-J."/>
        </authorList>
    </citation>
    <scope>NUCLEOTIDE SEQUENCE [LARGE SCALE GENOMIC DNA]</scope>
    <source>
        <strain evidence="10 11">F2A</strain>
    </source>
</reference>
<sequence>MSSATKLEHGISVPFLVLLAALVAFGPLSIDMYLPSLPTIAENLGATQAKVQWSISGFLIGFCIGMLFYGPLSDRYGRKAILIVGIFLYLLSSLACFVAASADQLVLFRIIQAIGGGAASVLARAIVRDLLPLDKAAHTLSIMHVVTMIAPLIAPLIGGYLMLWFGWRSLFLGLFLFGLVCFISVLFIKETLSAEHRGGSIAKAFSAYWHILLDKNALGYILCMGMTFAGMFAYITASSFVFIKHFGVPDQYFGWVFGLNVIGIMIFTFTASHFVKRYGPRPILRIGTTVACLAGAFLLVVAYFEWGGMWSVMFFLFCYISVTGTIGANCIACLMSLYPKQAGAASALAVATQFGLGFIASFVVGLLHFYGAMNMALVLAFCGFAGFMALRMVD</sequence>
<feature type="domain" description="Major facilitator superfamily (MFS) profile" evidence="9">
    <location>
        <begin position="15"/>
        <end position="394"/>
    </location>
</feature>
<dbReference type="GO" id="GO:0015385">
    <property type="term" value="F:sodium:proton antiporter activity"/>
    <property type="evidence" value="ECO:0007669"/>
    <property type="project" value="TreeGrafter"/>
</dbReference>
<dbReference type="Pfam" id="PF07690">
    <property type="entry name" value="MFS_1"/>
    <property type="match status" value="1"/>
</dbReference>
<dbReference type="InterPro" id="IPR020846">
    <property type="entry name" value="MFS_dom"/>
</dbReference>
<dbReference type="GO" id="GO:1990961">
    <property type="term" value="P:xenobiotic detoxification by transmembrane export across the plasma membrane"/>
    <property type="evidence" value="ECO:0007669"/>
    <property type="project" value="InterPro"/>
</dbReference>
<dbReference type="Proteomes" id="UP000595278">
    <property type="component" value="Chromosome"/>
</dbReference>
<feature type="transmembrane region" description="Helical" evidence="8">
    <location>
        <begin position="252"/>
        <end position="271"/>
    </location>
</feature>
<protein>
    <recommendedName>
        <fullName evidence="8">Bcr/CflA family efflux transporter</fullName>
    </recommendedName>
</protein>
<evidence type="ECO:0000256" key="8">
    <source>
        <dbReference type="RuleBase" id="RU365088"/>
    </source>
</evidence>
<dbReference type="FunFam" id="1.20.1720.10:FF:000005">
    <property type="entry name" value="Bcr/CflA family efflux transporter"/>
    <property type="match status" value="1"/>
</dbReference>
<dbReference type="PROSITE" id="PS50850">
    <property type="entry name" value="MFS"/>
    <property type="match status" value="1"/>
</dbReference>